<name>A0A8H5QAM0_GIBSU</name>
<dbReference type="RefSeq" id="XP_036543233.1">
    <property type="nucleotide sequence ID" value="XM_036675248.1"/>
</dbReference>
<dbReference type="OrthoDB" id="4499616at2759"/>
<dbReference type="EMBL" id="JAAOAV010000005">
    <property type="protein sequence ID" value="KAF5612835.1"/>
    <property type="molecule type" value="Genomic_DNA"/>
</dbReference>
<accession>A0A8H5QAM0</accession>
<proteinExistence type="predicted"/>
<keyword evidence="2" id="KW-1185">Reference proteome</keyword>
<protein>
    <submittedName>
        <fullName evidence="1">Uncharacterized protein</fullName>
    </submittedName>
</protein>
<gene>
    <name evidence="1" type="ORF">FSUBG_1065</name>
</gene>
<dbReference type="AlphaFoldDB" id="A0A8H5QAM0"/>
<reference evidence="1 2" key="1">
    <citation type="submission" date="2020-05" db="EMBL/GenBank/DDBJ databases">
        <title>Identification and distribution of gene clusters putatively required for synthesis of sphingolipid metabolism inhibitors in phylogenetically diverse species of the filamentous fungus Fusarium.</title>
        <authorList>
            <person name="Kim H.-S."/>
            <person name="Busman M."/>
            <person name="Brown D.W."/>
            <person name="Divon H."/>
            <person name="Uhlig S."/>
            <person name="Proctor R.H."/>
        </authorList>
    </citation>
    <scope>NUCLEOTIDE SEQUENCE [LARGE SCALE GENOMIC DNA]</scope>
    <source>
        <strain evidence="1 2">NRRL 66333</strain>
    </source>
</reference>
<sequence length="291" mass="32330">MPRGRPAYLPAQEDITNTYMDEQYMPGGAMEVDQITANSTESHVSAAWTTILACVFSRWEGWAVNQEHNVPGGRLDMKVSHKVGRTSLNFLVLELKGAAQSTSPVSLSRYEEQLKGYLLALGNTENELLWGALCVGKNVQFYQLQKIGWDEGYLNSMHEALNFFFLLTYIHPSYSSYSSFILHTQSPDFFSHNNIPNYSSSKPHLPHIMANQAHTVDSSGDHVMTPPPMSQGEFENAINRAIEVAINKALSGLHEYIPQLVDQKIAAEKENLCVAVAAKVVAQLEKTVVDA</sequence>
<evidence type="ECO:0000313" key="2">
    <source>
        <dbReference type="Proteomes" id="UP000547976"/>
    </source>
</evidence>
<comment type="caution">
    <text evidence="1">The sequence shown here is derived from an EMBL/GenBank/DDBJ whole genome shotgun (WGS) entry which is preliminary data.</text>
</comment>
<evidence type="ECO:0000313" key="1">
    <source>
        <dbReference type="EMBL" id="KAF5612835.1"/>
    </source>
</evidence>
<organism evidence="1 2">
    <name type="scientific">Gibberella subglutinans</name>
    <name type="common">Fusarium subglutinans</name>
    <dbReference type="NCBI Taxonomy" id="42677"/>
    <lineage>
        <taxon>Eukaryota</taxon>
        <taxon>Fungi</taxon>
        <taxon>Dikarya</taxon>
        <taxon>Ascomycota</taxon>
        <taxon>Pezizomycotina</taxon>
        <taxon>Sordariomycetes</taxon>
        <taxon>Hypocreomycetidae</taxon>
        <taxon>Hypocreales</taxon>
        <taxon>Nectriaceae</taxon>
        <taxon>Fusarium</taxon>
        <taxon>Fusarium fujikuroi species complex</taxon>
    </lineage>
</organism>
<dbReference type="GeneID" id="59309966"/>
<dbReference type="Proteomes" id="UP000547976">
    <property type="component" value="Unassembled WGS sequence"/>
</dbReference>